<sequence length="335" mass="35596">MTRSGSTETLPRIDDVPAVPTSASLLSQIALATTRLGLRPINVALPANRAGVWAGRQIVSTFMTALGPPLPGTKVTKVRTDQVVGEWVRAPGVSAGRAAMYYIHGSGYVICSARTHRGLASRLSAATGLPVFVSDYRLAPEHRFPAAADDVAAGYRWLLDAGYAASDIVIGGDSAGGHLALDLLLENARTGAAQPAAVAMFSPLVDLTFGTAAVQERRRKDPMISARAARTLLSHYTFGQRDDHPRLQLTIPRGISLPPIFVQAGGAEMLSADARQLQRMLRAAGSDCELEIWPGQMHVFQALPLLIPEASQALRRTAAFLTNALATSTSIQEVS</sequence>
<dbReference type="RefSeq" id="WP_169584390.1">
    <property type="nucleotide sequence ID" value="NZ_VCQU01000001.1"/>
</dbReference>
<reference evidence="4 5" key="2">
    <citation type="submission" date="2020-06" db="EMBL/GenBank/DDBJ databases">
        <title>Antribacter stalactiti gen. nov., sp. nov., a new member of the family Nacardiaceae isolated from a cave.</title>
        <authorList>
            <person name="Kim I.S."/>
        </authorList>
    </citation>
    <scope>NUCLEOTIDE SEQUENCE [LARGE SCALE GENOMIC DNA]</scope>
    <source>
        <strain evidence="4 5">YC2-7</strain>
    </source>
</reference>
<accession>A0A848KC52</accession>
<dbReference type="InterPro" id="IPR050300">
    <property type="entry name" value="GDXG_lipolytic_enzyme"/>
</dbReference>
<feature type="domain" description="Alpha/beta hydrolase fold-3" evidence="3">
    <location>
        <begin position="101"/>
        <end position="301"/>
    </location>
</feature>
<evidence type="ECO:0000259" key="3">
    <source>
        <dbReference type="Pfam" id="PF07859"/>
    </source>
</evidence>
<dbReference type="PANTHER" id="PTHR48081:SF30">
    <property type="entry name" value="ACETYL-HYDROLASE LIPR-RELATED"/>
    <property type="match status" value="1"/>
</dbReference>
<dbReference type="InterPro" id="IPR029058">
    <property type="entry name" value="AB_hydrolase_fold"/>
</dbReference>
<dbReference type="InterPro" id="IPR013094">
    <property type="entry name" value="AB_hydrolase_3"/>
</dbReference>
<evidence type="ECO:0000256" key="2">
    <source>
        <dbReference type="ARBA" id="ARBA00022801"/>
    </source>
</evidence>
<reference evidence="4 5" key="1">
    <citation type="submission" date="2019-05" db="EMBL/GenBank/DDBJ databases">
        <authorList>
            <person name="Lee S.D."/>
        </authorList>
    </citation>
    <scope>NUCLEOTIDE SEQUENCE [LARGE SCALE GENOMIC DNA]</scope>
    <source>
        <strain evidence="4 5">YC2-7</strain>
    </source>
</reference>
<comment type="caution">
    <text evidence="4">The sequence shown here is derived from an EMBL/GenBank/DDBJ whole genome shotgun (WGS) entry which is preliminary data.</text>
</comment>
<name>A0A848KC52_9NOCA</name>
<dbReference type="Gene3D" id="3.40.50.1820">
    <property type="entry name" value="alpha/beta hydrolase"/>
    <property type="match status" value="1"/>
</dbReference>
<dbReference type="Pfam" id="PF07859">
    <property type="entry name" value="Abhydrolase_3"/>
    <property type="match status" value="1"/>
</dbReference>
<comment type="similarity">
    <text evidence="1">Belongs to the 'GDXG' lipolytic enzyme family.</text>
</comment>
<dbReference type="EMBL" id="VCQU01000001">
    <property type="protein sequence ID" value="NMN93690.1"/>
    <property type="molecule type" value="Genomic_DNA"/>
</dbReference>
<dbReference type="Proteomes" id="UP000535543">
    <property type="component" value="Unassembled WGS sequence"/>
</dbReference>
<keyword evidence="5" id="KW-1185">Reference proteome</keyword>
<proteinExistence type="inferred from homology"/>
<keyword evidence="2 4" id="KW-0378">Hydrolase</keyword>
<protein>
    <submittedName>
        <fullName evidence="4">Alpha/beta hydrolase</fullName>
    </submittedName>
</protein>
<organism evidence="4 5">
    <name type="scientific">Antrihabitans stalactiti</name>
    <dbReference type="NCBI Taxonomy" id="2584121"/>
    <lineage>
        <taxon>Bacteria</taxon>
        <taxon>Bacillati</taxon>
        <taxon>Actinomycetota</taxon>
        <taxon>Actinomycetes</taxon>
        <taxon>Mycobacteriales</taxon>
        <taxon>Nocardiaceae</taxon>
        <taxon>Antrihabitans</taxon>
    </lineage>
</organism>
<dbReference type="PANTHER" id="PTHR48081">
    <property type="entry name" value="AB HYDROLASE SUPERFAMILY PROTEIN C4A8.06C"/>
    <property type="match status" value="1"/>
</dbReference>
<evidence type="ECO:0000313" key="4">
    <source>
        <dbReference type="EMBL" id="NMN93690.1"/>
    </source>
</evidence>
<dbReference type="SUPFAM" id="SSF53474">
    <property type="entry name" value="alpha/beta-Hydrolases"/>
    <property type="match status" value="1"/>
</dbReference>
<dbReference type="GO" id="GO:0004806">
    <property type="term" value="F:triacylglycerol lipase activity"/>
    <property type="evidence" value="ECO:0007669"/>
    <property type="project" value="TreeGrafter"/>
</dbReference>
<gene>
    <name evidence="4" type="ORF">FGL95_01385</name>
</gene>
<evidence type="ECO:0000256" key="1">
    <source>
        <dbReference type="ARBA" id="ARBA00010515"/>
    </source>
</evidence>
<dbReference type="AlphaFoldDB" id="A0A848KC52"/>
<evidence type="ECO:0000313" key="5">
    <source>
        <dbReference type="Proteomes" id="UP000535543"/>
    </source>
</evidence>